<dbReference type="GeneID" id="85314816"/>
<evidence type="ECO:0000259" key="3">
    <source>
        <dbReference type="Pfam" id="PF22664"/>
    </source>
</evidence>
<proteinExistence type="predicted"/>
<feature type="region of interest" description="Disordered" evidence="2">
    <location>
        <begin position="206"/>
        <end position="237"/>
    </location>
</feature>
<dbReference type="Proteomes" id="UP001244011">
    <property type="component" value="Unassembled WGS sequence"/>
</dbReference>
<dbReference type="PANTHER" id="PTHR31896:SF64">
    <property type="entry name" value="TRICHOTHECENE 3-O-ACETYLTRANSFERASE"/>
    <property type="match status" value="1"/>
</dbReference>
<feature type="domain" description="Trichothecene 3-O-acetyltransferase-like N-terminal" evidence="3">
    <location>
        <begin position="19"/>
        <end position="175"/>
    </location>
</feature>
<evidence type="ECO:0000313" key="4">
    <source>
        <dbReference type="EMBL" id="KAK1765438.1"/>
    </source>
</evidence>
<reference evidence="4" key="1">
    <citation type="submission" date="2023-06" db="EMBL/GenBank/DDBJ databases">
        <title>Genome-scale phylogeny and comparative genomics of the fungal order Sordariales.</title>
        <authorList>
            <consortium name="Lawrence Berkeley National Laboratory"/>
            <person name="Hensen N."/>
            <person name="Bonometti L."/>
            <person name="Westerberg I."/>
            <person name="Brannstrom I.O."/>
            <person name="Guillou S."/>
            <person name="Cros-Aarteil S."/>
            <person name="Calhoun S."/>
            <person name="Haridas S."/>
            <person name="Kuo A."/>
            <person name="Mondo S."/>
            <person name="Pangilinan J."/>
            <person name="Riley R."/>
            <person name="Labutti K."/>
            <person name="Andreopoulos B."/>
            <person name="Lipzen A."/>
            <person name="Chen C."/>
            <person name="Yanf M."/>
            <person name="Daum C."/>
            <person name="Ng V."/>
            <person name="Clum A."/>
            <person name="Steindorff A."/>
            <person name="Ohm R."/>
            <person name="Martin F."/>
            <person name="Silar P."/>
            <person name="Natvig D."/>
            <person name="Lalanne C."/>
            <person name="Gautier V."/>
            <person name="Ament-Velasquez S.L."/>
            <person name="Kruys A."/>
            <person name="Hutchinson M.I."/>
            <person name="Powell A.J."/>
            <person name="Barry K."/>
            <person name="Miller A.N."/>
            <person name="Grigoriev I.V."/>
            <person name="Debuchy R."/>
            <person name="Gladieux P."/>
            <person name="Thoren M.H."/>
            <person name="Johannesson H."/>
        </authorList>
    </citation>
    <scope>NUCLEOTIDE SEQUENCE</scope>
    <source>
        <strain evidence="4">8032-3</strain>
    </source>
</reference>
<sequence>MDDLDVSLDIFGQQPLLRIYTQLSLFFPVANASSHASIITTLTNGLERLSASFPWVAGQIVNEGAGEGNSGTFKIKAFEKIPRLVVKDARDDPSMPTMDAFRDANFPCAMLDESRIAPRHTIPGGPGETPSDPEPVLLIQVTFITGGLVLTVVAHHAAMDMTGQGQVMHLLSKACRNEPFTSEELSSGNLDRRTIIPFLDDSYKPGPELSNQIVKPPPPTADATSEPRPPPPPPPTCTWSYFTFSATSLAALKATATATLPPPTPFISTDDALTSHLWQSITRARLPRLPSPSPPSLLTRAVDARRHLGVAGTYPGLLQNMTYHALPLSDLALSPPGSPASALRAGVADSAALGWRTRALATAMGRARDRAGFSFTATVEPGRDLMVSSWAGVGCFGMDFGLGLGGPEAVRRPRFVPVEGLVYLMPRAPDGEIAVMVCLRDEDMERLRADGEFGRYARYVG</sequence>
<dbReference type="EMBL" id="MU839015">
    <property type="protein sequence ID" value="KAK1765438.1"/>
    <property type="molecule type" value="Genomic_DNA"/>
</dbReference>
<dbReference type="GO" id="GO:0016740">
    <property type="term" value="F:transferase activity"/>
    <property type="evidence" value="ECO:0007669"/>
    <property type="project" value="UniProtKB-KW"/>
</dbReference>
<evidence type="ECO:0000256" key="1">
    <source>
        <dbReference type="ARBA" id="ARBA00022679"/>
    </source>
</evidence>
<evidence type="ECO:0000256" key="2">
    <source>
        <dbReference type="SAM" id="MobiDB-lite"/>
    </source>
</evidence>
<dbReference type="Pfam" id="PF22664">
    <property type="entry name" value="TRI-like_N"/>
    <property type="match status" value="1"/>
</dbReference>
<dbReference type="PANTHER" id="PTHR31896">
    <property type="entry name" value="FAMILY REGULATORY PROTEIN, PUTATIVE (AFU_ORTHOLOGUE AFUA_3G14730)-RELATED"/>
    <property type="match status" value="1"/>
</dbReference>
<keyword evidence="1 4" id="KW-0808">Transferase</keyword>
<dbReference type="RefSeq" id="XP_060281651.1">
    <property type="nucleotide sequence ID" value="XM_060431629.1"/>
</dbReference>
<feature type="compositionally biased region" description="Pro residues" evidence="2">
    <location>
        <begin position="227"/>
        <end position="236"/>
    </location>
</feature>
<organism evidence="4 5">
    <name type="scientific">Phialemonium atrogriseum</name>
    <dbReference type="NCBI Taxonomy" id="1093897"/>
    <lineage>
        <taxon>Eukaryota</taxon>
        <taxon>Fungi</taxon>
        <taxon>Dikarya</taxon>
        <taxon>Ascomycota</taxon>
        <taxon>Pezizomycotina</taxon>
        <taxon>Sordariomycetes</taxon>
        <taxon>Sordariomycetidae</taxon>
        <taxon>Cephalothecales</taxon>
        <taxon>Cephalothecaceae</taxon>
        <taxon>Phialemonium</taxon>
    </lineage>
</organism>
<evidence type="ECO:0000313" key="5">
    <source>
        <dbReference type="Proteomes" id="UP001244011"/>
    </source>
</evidence>
<dbReference type="InterPro" id="IPR023213">
    <property type="entry name" value="CAT-like_dom_sf"/>
</dbReference>
<dbReference type="Gene3D" id="3.30.559.10">
    <property type="entry name" value="Chloramphenicol acetyltransferase-like domain"/>
    <property type="match status" value="2"/>
</dbReference>
<keyword evidence="5" id="KW-1185">Reference proteome</keyword>
<dbReference type="InterPro" id="IPR054710">
    <property type="entry name" value="Tri101-like_N"/>
</dbReference>
<protein>
    <submittedName>
        <fullName evidence="4">Transferase family-domain-containing protein</fullName>
    </submittedName>
</protein>
<dbReference type="AlphaFoldDB" id="A0AAJ0BXX8"/>
<name>A0AAJ0BXX8_9PEZI</name>
<comment type="caution">
    <text evidence="4">The sequence shown here is derived from an EMBL/GenBank/DDBJ whole genome shotgun (WGS) entry which is preliminary data.</text>
</comment>
<gene>
    <name evidence="4" type="ORF">QBC33DRAFT_590948</name>
</gene>
<accession>A0AAJ0BXX8</accession>
<dbReference type="InterPro" id="IPR051283">
    <property type="entry name" value="Sec_Metabolite_Acyltrans"/>
</dbReference>